<evidence type="ECO:0000259" key="5">
    <source>
        <dbReference type="PROSITE" id="PS51078"/>
    </source>
</evidence>
<dbReference type="SMART" id="SM00346">
    <property type="entry name" value="HTH_ICLR"/>
    <property type="match status" value="1"/>
</dbReference>
<dbReference type="PROSITE" id="PS51078">
    <property type="entry name" value="ICLR_ED"/>
    <property type="match status" value="1"/>
</dbReference>
<protein>
    <submittedName>
        <fullName evidence="6">IclR family transcriptional regulator</fullName>
    </submittedName>
</protein>
<dbReference type="SUPFAM" id="SSF55781">
    <property type="entry name" value="GAF domain-like"/>
    <property type="match status" value="1"/>
</dbReference>
<dbReference type="InterPro" id="IPR036390">
    <property type="entry name" value="WH_DNA-bd_sf"/>
</dbReference>
<dbReference type="PROSITE" id="PS51077">
    <property type="entry name" value="HTH_ICLR"/>
    <property type="match status" value="1"/>
</dbReference>
<dbReference type="SUPFAM" id="SSF46785">
    <property type="entry name" value="Winged helix' DNA-binding domain"/>
    <property type="match status" value="1"/>
</dbReference>
<evidence type="ECO:0000256" key="1">
    <source>
        <dbReference type="ARBA" id="ARBA00023015"/>
    </source>
</evidence>
<proteinExistence type="predicted"/>
<organism evidence="6 7">
    <name type="scientific">Pseudorhodoferax soli</name>
    <dbReference type="NCBI Taxonomy" id="545864"/>
    <lineage>
        <taxon>Bacteria</taxon>
        <taxon>Pseudomonadati</taxon>
        <taxon>Pseudomonadota</taxon>
        <taxon>Betaproteobacteria</taxon>
        <taxon>Burkholderiales</taxon>
        <taxon>Comamonadaceae</taxon>
    </lineage>
</organism>
<dbReference type="EMBL" id="QPJK01000007">
    <property type="protein sequence ID" value="RCW68498.1"/>
    <property type="molecule type" value="Genomic_DNA"/>
</dbReference>
<dbReference type="AlphaFoldDB" id="A0A368XNA1"/>
<dbReference type="OrthoDB" id="8858707at2"/>
<keyword evidence="1" id="KW-0805">Transcription regulation</keyword>
<evidence type="ECO:0000256" key="2">
    <source>
        <dbReference type="ARBA" id="ARBA00023125"/>
    </source>
</evidence>
<dbReference type="GO" id="GO:0003700">
    <property type="term" value="F:DNA-binding transcription factor activity"/>
    <property type="evidence" value="ECO:0007669"/>
    <property type="project" value="TreeGrafter"/>
</dbReference>
<dbReference type="GO" id="GO:0003677">
    <property type="term" value="F:DNA binding"/>
    <property type="evidence" value="ECO:0007669"/>
    <property type="project" value="UniProtKB-KW"/>
</dbReference>
<dbReference type="Pfam" id="PF09339">
    <property type="entry name" value="HTH_IclR"/>
    <property type="match status" value="1"/>
</dbReference>
<dbReference type="GO" id="GO:0045892">
    <property type="term" value="P:negative regulation of DNA-templated transcription"/>
    <property type="evidence" value="ECO:0007669"/>
    <property type="project" value="TreeGrafter"/>
</dbReference>
<gene>
    <name evidence="6" type="ORF">DES41_10719</name>
</gene>
<dbReference type="Gene3D" id="1.10.10.10">
    <property type="entry name" value="Winged helix-like DNA-binding domain superfamily/Winged helix DNA-binding domain"/>
    <property type="match status" value="1"/>
</dbReference>
<accession>A0A368XNA1</accession>
<feature type="domain" description="IclR-ED" evidence="5">
    <location>
        <begin position="70"/>
        <end position="249"/>
    </location>
</feature>
<name>A0A368XNA1_9BURK</name>
<evidence type="ECO:0000313" key="7">
    <source>
        <dbReference type="Proteomes" id="UP000252884"/>
    </source>
</evidence>
<dbReference type="RefSeq" id="WP_114470050.1">
    <property type="nucleotide sequence ID" value="NZ_QPJK01000007.1"/>
</dbReference>
<dbReference type="PANTHER" id="PTHR30136">
    <property type="entry name" value="HELIX-TURN-HELIX TRANSCRIPTIONAL REGULATOR, ICLR FAMILY"/>
    <property type="match status" value="1"/>
</dbReference>
<reference evidence="6 7" key="1">
    <citation type="submission" date="2018-07" db="EMBL/GenBank/DDBJ databases">
        <title>Genomic Encyclopedia of Type Strains, Phase IV (KMG-IV): sequencing the most valuable type-strain genomes for metagenomic binning, comparative biology and taxonomic classification.</title>
        <authorList>
            <person name="Goeker M."/>
        </authorList>
    </citation>
    <scope>NUCLEOTIDE SEQUENCE [LARGE SCALE GENOMIC DNA]</scope>
    <source>
        <strain evidence="6 7">DSM 21634</strain>
    </source>
</reference>
<dbReference type="Pfam" id="PF01614">
    <property type="entry name" value="IclR_C"/>
    <property type="match status" value="1"/>
</dbReference>
<feature type="domain" description="HTH iclR-type" evidence="4">
    <location>
        <begin position="7"/>
        <end position="69"/>
    </location>
</feature>
<dbReference type="InterPro" id="IPR029016">
    <property type="entry name" value="GAF-like_dom_sf"/>
</dbReference>
<evidence type="ECO:0000256" key="3">
    <source>
        <dbReference type="ARBA" id="ARBA00023163"/>
    </source>
</evidence>
<keyword evidence="2" id="KW-0238">DNA-binding</keyword>
<dbReference type="InterPro" id="IPR036388">
    <property type="entry name" value="WH-like_DNA-bd_sf"/>
</dbReference>
<comment type="caution">
    <text evidence="6">The sequence shown here is derived from an EMBL/GenBank/DDBJ whole genome shotgun (WGS) entry which is preliminary data.</text>
</comment>
<evidence type="ECO:0000259" key="4">
    <source>
        <dbReference type="PROSITE" id="PS51077"/>
    </source>
</evidence>
<dbReference type="InterPro" id="IPR014757">
    <property type="entry name" value="Tscrpt_reg_IclR_C"/>
</dbReference>
<sequence length="249" mass="27497">METKKRVKAADRTLDLFEVFRREMRPMSLSEIAAAMEIPVSSCHGLVNTLMSRGYLSQLAAQRTYYPTRLLYELGGHLVAHDPVLSRVTPILEALRDKTGETVVLARRQDRLVQYIHVIESSEVIRYSAKVADLRSLHSSALGKALLGALEVQVRSELAERLVYEKVTSNTIVSPRRLLADVAAGEARGWHMTRGESVVDVQAVAKSTLLGFDPHAVAIAGPLSRMEPLIEKHARSLASACAEMEVATR</sequence>
<dbReference type="PANTHER" id="PTHR30136:SF35">
    <property type="entry name" value="HTH-TYPE TRANSCRIPTIONAL REGULATOR RV1719"/>
    <property type="match status" value="1"/>
</dbReference>
<dbReference type="Gene3D" id="3.30.450.40">
    <property type="match status" value="1"/>
</dbReference>
<evidence type="ECO:0000313" key="6">
    <source>
        <dbReference type="EMBL" id="RCW68498.1"/>
    </source>
</evidence>
<dbReference type="Proteomes" id="UP000252884">
    <property type="component" value="Unassembled WGS sequence"/>
</dbReference>
<keyword evidence="7" id="KW-1185">Reference proteome</keyword>
<keyword evidence="3" id="KW-0804">Transcription</keyword>
<dbReference type="InterPro" id="IPR005471">
    <property type="entry name" value="Tscrpt_reg_IclR_N"/>
</dbReference>
<dbReference type="InterPro" id="IPR050707">
    <property type="entry name" value="HTH_MetabolicPath_Reg"/>
</dbReference>